<organism evidence="2">
    <name type="scientific">Arundo donax</name>
    <name type="common">Giant reed</name>
    <name type="synonym">Donax arundinaceus</name>
    <dbReference type="NCBI Taxonomy" id="35708"/>
    <lineage>
        <taxon>Eukaryota</taxon>
        <taxon>Viridiplantae</taxon>
        <taxon>Streptophyta</taxon>
        <taxon>Embryophyta</taxon>
        <taxon>Tracheophyta</taxon>
        <taxon>Spermatophyta</taxon>
        <taxon>Magnoliopsida</taxon>
        <taxon>Liliopsida</taxon>
        <taxon>Poales</taxon>
        <taxon>Poaceae</taxon>
        <taxon>PACMAD clade</taxon>
        <taxon>Arundinoideae</taxon>
        <taxon>Arundineae</taxon>
        <taxon>Arundo</taxon>
    </lineage>
</organism>
<keyword evidence="1" id="KW-1133">Transmembrane helix</keyword>
<reference evidence="2" key="2">
    <citation type="journal article" date="2015" name="Data Brief">
        <title>Shoot transcriptome of the giant reed, Arundo donax.</title>
        <authorList>
            <person name="Barrero R.A."/>
            <person name="Guerrero F.D."/>
            <person name="Moolhuijzen P."/>
            <person name="Goolsby J.A."/>
            <person name="Tidwell J."/>
            <person name="Bellgard S.E."/>
            <person name="Bellgard M.I."/>
        </authorList>
    </citation>
    <scope>NUCLEOTIDE SEQUENCE</scope>
    <source>
        <tissue evidence="2">Shoot tissue taken approximately 20 cm above the soil surface</tissue>
    </source>
</reference>
<feature type="transmembrane region" description="Helical" evidence="1">
    <location>
        <begin position="40"/>
        <end position="62"/>
    </location>
</feature>
<evidence type="ECO:0000256" key="1">
    <source>
        <dbReference type="SAM" id="Phobius"/>
    </source>
</evidence>
<sequence length="68" mass="8374">MSKSREKTYRLLVLFVTYEHVLYPYSECVTSMRVPLKWKLMLYTLTCPWSEIPIFFVDWLLWCMQVLF</sequence>
<reference evidence="2" key="1">
    <citation type="submission" date="2014-09" db="EMBL/GenBank/DDBJ databases">
        <authorList>
            <person name="Magalhaes I.L.F."/>
            <person name="Oliveira U."/>
            <person name="Santos F.R."/>
            <person name="Vidigal T.H.D.A."/>
            <person name="Brescovit A.D."/>
            <person name="Santos A.J."/>
        </authorList>
    </citation>
    <scope>NUCLEOTIDE SEQUENCE</scope>
    <source>
        <tissue evidence="2">Shoot tissue taken approximately 20 cm above the soil surface</tissue>
    </source>
</reference>
<evidence type="ECO:0000313" key="2">
    <source>
        <dbReference type="EMBL" id="JAD26725.1"/>
    </source>
</evidence>
<accession>A0A0A8YPI2</accession>
<keyword evidence="1" id="KW-0472">Membrane</keyword>
<keyword evidence="1" id="KW-0812">Transmembrane</keyword>
<dbReference type="EMBL" id="GBRH01271170">
    <property type="protein sequence ID" value="JAD26725.1"/>
    <property type="molecule type" value="Transcribed_RNA"/>
</dbReference>
<proteinExistence type="predicted"/>
<name>A0A0A8YPI2_ARUDO</name>
<dbReference type="AlphaFoldDB" id="A0A0A8YPI2"/>
<protein>
    <submittedName>
        <fullName evidence="2">Uncharacterized protein</fullName>
    </submittedName>
</protein>